<gene>
    <name evidence="2" type="ORF">WKW77_34480</name>
</gene>
<protein>
    <submittedName>
        <fullName evidence="2">DUF3883 domain-containing protein</fullName>
    </submittedName>
</protein>
<dbReference type="EMBL" id="JBBKZU010000035">
    <property type="protein sequence ID" value="MEJ8816199.1"/>
    <property type="molecule type" value="Genomic_DNA"/>
</dbReference>
<dbReference type="Pfam" id="PF13020">
    <property type="entry name" value="NOV_C"/>
    <property type="match status" value="1"/>
</dbReference>
<organism evidence="2 3">
    <name type="scientific">Variovorax ureilyticus</name>
    <dbReference type="NCBI Taxonomy" id="1836198"/>
    <lineage>
        <taxon>Bacteria</taxon>
        <taxon>Pseudomonadati</taxon>
        <taxon>Pseudomonadota</taxon>
        <taxon>Betaproteobacteria</taxon>
        <taxon>Burkholderiales</taxon>
        <taxon>Comamonadaceae</taxon>
        <taxon>Variovorax</taxon>
    </lineage>
</organism>
<dbReference type="Proteomes" id="UP001365846">
    <property type="component" value="Unassembled WGS sequence"/>
</dbReference>
<keyword evidence="3" id="KW-1185">Reference proteome</keyword>
<evidence type="ECO:0000259" key="1">
    <source>
        <dbReference type="Pfam" id="PF13020"/>
    </source>
</evidence>
<name>A0ABU8VTD8_9BURK</name>
<evidence type="ECO:0000313" key="3">
    <source>
        <dbReference type="Proteomes" id="UP001365846"/>
    </source>
</evidence>
<accession>A0ABU8VTD8</accession>
<feature type="domain" description="Protein NO VEIN C-terminal" evidence="1">
    <location>
        <begin position="255"/>
        <end position="350"/>
    </location>
</feature>
<reference evidence="2 3" key="1">
    <citation type="submission" date="2024-03" db="EMBL/GenBank/DDBJ databases">
        <title>Novel species of the genus Variovorax.</title>
        <authorList>
            <person name="Liu Q."/>
            <person name="Xin Y.-H."/>
        </authorList>
    </citation>
    <scope>NUCLEOTIDE SEQUENCE [LARGE SCALE GENOMIC DNA]</scope>
    <source>
        <strain evidence="2 3">KACC 18899</strain>
    </source>
</reference>
<comment type="caution">
    <text evidence="2">The sequence shown here is derived from an EMBL/GenBank/DDBJ whole genome shotgun (WGS) entry which is preliminary data.</text>
</comment>
<dbReference type="RefSeq" id="WP_340361390.1">
    <property type="nucleotide sequence ID" value="NZ_JBBKZU010000035.1"/>
</dbReference>
<proteinExistence type="predicted"/>
<dbReference type="InterPro" id="IPR024975">
    <property type="entry name" value="NOV_C"/>
</dbReference>
<evidence type="ECO:0000313" key="2">
    <source>
        <dbReference type="EMBL" id="MEJ8816199.1"/>
    </source>
</evidence>
<sequence length="384" mass="43280">MAITSPLNLVKLRAYNKIFSTTYEDEAIQARGEFLHAFPLKTLGKLELEDYVIGRQAPTFCTFLEVKTRSWASIYGATALKFGIYFGETKSDKTKKYRFSKKFGSTQSEAYEAVKGALRDLGKLASNSSISFEAIDSNPLSQMLKAKVLSLYFPDKFLNVCSKDHLETLAAELGMEPGIALSEIQHRLMDVKNGNSMTKHWSNPKFMSFLYVEYINLDEVDTEDDGVVSPRKKAKRRVNFEEVQKLRSEIGEAAELFALEWEKQRLLGAGLGNLVAKIDDRRDRPAYGYDYLSHSGDGQERYVEVKAVGCLRGGDGHRFFLSDNEHVVSVSRDHAPGYFFYLVFFDGKSKPERVVAMPAAEMYARGEMMPAAYVLRFDLGISGD</sequence>